<feature type="compositionally biased region" description="Polar residues" evidence="1">
    <location>
        <begin position="148"/>
        <end position="158"/>
    </location>
</feature>
<sequence length="658" mass="70634">MAQSVTSVTYLSPLLGSCTPRGDNSVQFLLPILFLTILRHSVAALDATPVAPRVNTAPGVFASSSSLFGTPNYDPELELGYGESYRVNYEGGSWTPSSFSDVASFVATEETADLEGLFYTGQATASNKGSSRDPMPGGLETDAATSAACASNSMPETKSQGHDTEAARKTVFSQYVRWLQLADSVDVLFQLAEDHGDDFNSLETTTFVAELAKRRAELRTTAAVTAVNRVLLPLTLNPNSFPTAHLSKLLSSLAFLRYRHTEAFAKANAVLKARTDHATLHTQAISDLAWAFASMGFRAPELFEKLAAVALLRFNSFSPRALSDMLWAFASHLRILPSTQEKLFEMAEPRLATETGLLFPGTLAKLCWAYAVAREPAPKLFAAASDRLELNAAAFGISELGQMLWALTLGECDLGPGAVEAAARRIVDLPKPGMTITDISALAWSLGKHGVPEGLRGDLEGALSEGLLALLPNATGGDVAGGRLPRLCAGPEAHAGRRRRPHRRSGPARALPVAREPCHHRKLRREDALVRPSAAAGAGAARPQGGARPDGRAAHGHRVERRLPAQRRPRPGRRPAEPGGGPPGRVRERSPGAARVLPRDPLDPAGGGDLPAGERRCLARRQEPHRRRCPGGLPPRRLRRRLAQQARRLPETHGSDPA</sequence>
<protein>
    <submittedName>
        <fullName evidence="3">Uncharacterized protein</fullName>
    </submittedName>
</protein>
<feature type="signal peptide" evidence="2">
    <location>
        <begin position="1"/>
        <end position="44"/>
    </location>
</feature>
<dbReference type="AlphaFoldDB" id="A0A061S3J3"/>
<feature type="compositionally biased region" description="Basic residues" evidence="1">
    <location>
        <begin position="554"/>
        <end position="573"/>
    </location>
</feature>
<evidence type="ECO:0000313" key="3">
    <source>
        <dbReference type="EMBL" id="JAC77475.1"/>
    </source>
</evidence>
<evidence type="ECO:0000256" key="1">
    <source>
        <dbReference type="SAM" id="MobiDB-lite"/>
    </source>
</evidence>
<reference evidence="3" key="1">
    <citation type="submission" date="2014-05" db="EMBL/GenBank/DDBJ databases">
        <title>The transcriptome of the halophilic microalga Tetraselmis sp. GSL018 isolated from the Great Salt Lake, Utah.</title>
        <authorList>
            <person name="Jinkerson R.E."/>
            <person name="D'Adamo S."/>
            <person name="Posewitz M.C."/>
        </authorList>
    </citation>
    <scope>NUCLEOTIDE SEQUENCE</scope>
    <source>
        <strain evidence="3">GSL018</strain>
    </source>
</reference>
<feature type="region of interest" description="Disordered" evidence="1">
    <location>
        <begin position="124"/>
        <end position="164"/>
    </location>
</feature>
<feature type="compositionally biased region" description="Basic and acidic residues" evidence="1">
    <location>
        <begin position="612"/>
        <end position="622"/>
    </location>
</feature>
<evidence type="ECO:0000256" key="2">
    <source>
        <dbReference type="SAM" id="SignalP"/>
    </source>
</evidence>
<feature type="compositionally biased region" description="Low complexity" evidence="1">
    <location>
        <begin position="531"/>
        <end position="547"/>
    </location>
</feature>
<feature type="region of interest" description="Disordered" evidence="1">
    <location>
        <begin position="491"/>
        <end position="658"/>
    </location>
</feature>
<gene>
    <name evidence="3" type="ORF">TSPGSL018_17584</name>
</gene>
<feature type="compositionally biased region" description="Basic residues" evidence="1">
    <location>
        <begin position="496"/>
        <end position="506"/>
    </location>
</feature>
<keyword evidence="2" id="KW-0732">Signal</keyword>
<feature type="chain" id="PRO_5001606155" evidence="2">
    <location>
        <begin position="45"/>
        <end position="658"/>
    </location>
</feature>
<feature type="compositionally biased region" description="Basic and acidic residues" evidence="1">
    <location>
        <begin position="648"/>
        <end position="658"/>
    </location>
</feature>
<accession>A0A061S3J3</accession>
<organism evidence="3">
    <name type="scientific">Tetraselmis sp. GSL018</name>
    <dbReference type="NCBI Taxonomy" id="582737"/>
    <lineage>
        <taxon>Eukaryota</taxon>
        <taxon>Viridiplantae</taxon>
        <taxon>Chlorophyta</taxon>
        <taxon>core chlorophytes</taxon>
        <taxon>Chlorodendrophyceae</taxon>
        <taxon>Chlorodendrales</taxon>
        <taxon>Chlorodendraceae</taxon>
        <taxon>Tetraselmis</taxon>
    </lineage>
</organism>
<name>A0A061S3J3_9CHLO</name>
<dbReference type="EMBL" id="GBEZ01008030">
    <property type="protein sequence ID" value="JAC77475.1"/>
    <property type="molecule type" value="Transcribed_RNA"/>
</dbReference>
<proteinExistence type="predicted"/>